<dbReference type="InterPro" id="IPR037138">
    <property type="entry name" value="His_deacetylse_dom_sf"/>
</dbReference>
<dbReference type="InterPro" id="IPR023696">
    <property type="entry name" value="Ureohydrolase_dom_sf"/>
</dbReference>
<dbReference type="InterPro" id="IPR044150">
    <property type="entry name" value="HDAC_classIV"/>
</dbReference>
<dbReference type="PANTHER" id="PTHR10625:SF19">
    <property type="entry name" value="HISTONE DEACETYLASE 12"/>
    <property type="match status" value="1"/>
</dbReference>
<dbReference type="CDD" id="cd09993">
    <property type="entry name" value="HDAC_classIV"/>
    <property type="match status" value="1"/>
</dbReference>
<protein>
    <submittedName>
        <fullName evidence="4">Histone deacetylase</fullName>
    </submittedName>
</protein>
<dbReference type="AlphaFoldDB" id="A0A255Y6D7"/>
<dbReference type="EMBL" id="NOXT01000124">
    <property type="protein sequence ID" value="OYQ24786.1"/>
    <property type="molecule type" value="Genomic_DNA"/>
</dbReference>
<evidence type="ECO:0000256" key="2">
    <source>
        <dbReference type="ARBA" id="ARBA00022801"/>
    </source>
</evidence>
<reference evidence="4 5" key="1">
    <citation type="submission" date="2017-07" db="EMBL/GenBank/DDBJ databases">
        <title>Sandarakinorhabdus cyanobacteriorum sp. nov., a novel bacterium isolated from cyanobacterial aggregates in a eutrophic lake.</title>
        <authorList>
            <person name="Cai H."/>
        </authorList>
    </citation>
    <scope>NUCLEOTIDE SEQUENCE [LARGE SCALE GENOMIC DNA]</scope>
    <source>
        <strain evidence="4 5">TH057</strain>
    </source>
</reference>
<comment type="similarity">
    <text evidence="1">Belongs to the histone deacetylase family.</text>
</comment>
<dbReference type="InterPro" id="IPR000286">
    <property type="entry name" value="HDACs"/>
</dbReference>
<dbReference type="GO" id="GO:0004407">
    <property type="term" value="F:histone deacetylase activity"/>
    <property type="evidence" value="ECO:0007669"/>
    <property type="project" value="InterPro"/>
</dbReference>
<evidence type="ECO:0000259" key="3">
    <source>
        <dbReference type="Pfam" id="PF00850"/>
    </source>
</evidence>
<dbReference type="GO" id="GO:0016787">
    <property type="term" value="F:hydrolase activity"/>
    <property type="evidence" value="ECO:0007669"/>
    <property type="project" value="UniProtKB-KW"/>
</dbReference>
<feature type="domain" description="Histone deacetylase" evidence="3">
    <location>
        <begin position="9"/>
        <end position="259"/>
    </location>
</feature>
<accession>A0A255Y6D7</accession>
<dbReference type="SUPFAM" id="SSF52768">
    <property type="entry name" value="Arginase/deacetylase"/>
    <property type="match status" value="1"/>
</dbReference>
<evidence type="ECO:0000313" key="4">
    <source>
        <dbReference type="EMBL" id="OYQ24786.1"/>
    </source>
</evidence>
<keyword evidence="2" id="KW-0378">Hydrolase</keyword>
<dbReference type="OrthoDB" id="9808367at2"/>
<sequence length="288" mass="29521">MDKYALLPAALAAAGQAVQLFTPEPMPECWLSAVHDPDYVAAVLAAAVPPAIERRIGIPVTPAVARRTRLVAGGTWAAACHALAHGWAANGAGGSHHAGPDGGAGYCVTNDLAIAAHRLVAEGAVARILILDLDVHQGDGTALIMAGRDDVFTLSIHAERNFPVRKARSHRDIGLPDGVGDADYRAILADALADALRQWRPGLVMLQAGVDPHADDRLGRLALTDAGLAARDAHVARTCRAAGVPLVVTLGGGYGDPATIAARHAAGLIAGWQAANAGEMPPGVRIGG</sequence>
<dbReference type="PRINTS" id="PR01270">
    <property type="entry name" value="HDASUPER"/>
</dbReference>
<dbReference type="GO" id="GO:0040029">
    <property type="term" value="P:epigenetic regulation of gene expression"/>
    <property type="evidence" value="ECO:0007669"/>
    <property type="project" value="TreeGrafter"/>
</dbReference>
<dbReference type="InterPro" id="IPR023801">
    <property type="entry name" value="His_deacetylse_dom"/>
</dbReference>
<dbReference type="Proteomes" id="UP000216991">
    <property type="component" value="Unassembled WGS sequence"/>
</dbReference>
<dbReference type="Gene3D" id="3.40.800.20">
    <property type="entry name" value="Histone deacetylase domain"/>
    <property type="match status" value="1"/>
</dbReference>
<name>A0A255Y6D7_9SPHN</name>
<dbReference type="Pfam" id="PF00850">
    <property type="entry name" value="Hist_deacetyl"/>
    <property type="match status" value="1"/>
</dbReference>
<evidence type="ECO:0000313" key="5">
    <source>
        <dbReference type="Proteomes" id="UP000216991"/>
    </source>
</evidence>
<gene>
    <name evidence="4" type="ORF">CHU93_15255</name>
</gene>
<proteinExistence type="inferred from homology"/>
<keyword evidence="5" id="KW-1185">Reference proteome</keyword>
<dbReference type="PANTHER" id="PTHR10625">
    <property type="entry name" value="HISTONE DEACETYLASE HDAC1-RELATED"/>
    <property type="match status" value="1"/>
</dbReference>
<evidence type="ECO:0000256" key="1">
    <source>
        <dbReference type="ARBA" id="ARBA00005947"/>
    </source>
</evidence>
<organism evidence="4 5">
    <name type="scientific">Sandarakinorhabdus cyanobacteriorum</name>
    <dbReference type="NCBI Taxonomy" id="1981098"/>
    <lineage>
        <taxon>Bacteria</taxon>
        <taxon>Pseudomonadati</taxon>
        <taxon>Pseudomonadota</taxon>
        <taxon>Alphaproteobacteria</taxon>
        <taxon>Sphingomonadales</taxon>
        <taxon>Sphingosinicellaceae</taxon>
        <taxon>Sandarakinorhabdus</taxon>
    </lineage>
</organism>
<comment type="caution">
    <text evidence="4">The sequence shown here is derived from an EMBL/GenBank/DDBJ whole genome shotgun (WGS) entry which is preliminary data.</text>
</comment>